<name>A0A0F8D5F2_9EURY</name>
<dbReference type="OrthoDB" id="339006at2157"/>
<gene>
    <name evidence="5" type="ORF">FK85_27720</name>
</gene>
<dbReference type="Proteomes" id="UP000053331">
    <property type="component" value="Unassembled WGS sequence"/>
</dbReference>
<protein>
    <submittedName>
        <fullName evidence="5">GCN5 family acetyltransferase</fullName>
    </submittedName>
</protein>
<dbReference type="InterPro" id="IPR016181">
    <property type="entry name" value="Acyl_CoA_acyltransferase"/>
</dbReference>
<dbReference type="EMBL" id="JNFH02000039">
    <property type="protein sequence ID" value="KKF39544.1"/>
    <property type="molecule type" value="Genomic_DNA"/>
</dbReference>
<dbReference type="InterPro" id="IPR050832">
    <property type="entry name" value="Bact_Acetyltransf"/>
</dbReference>
<dbReference type="Gene3D" id="3.40.630.30">
    <property type="match status" value="1"/>
</dbReference>
<dbReference type="SUPFAM" id="SSF55729">
    <property type="entry name" value="Acyl-CoA N-acyltransferases (Nat)"/>
    <property type="match status" value="1"/>
</dbReference>
<evidence type="ECO:0000313" key="6">
    <source>
        <dbReference type="Proteomes" id="UP000053331"/>
    </source>
</evidence>
<evidence type="ECO:0000256" key="1">
    <source>
        <dbReference type="ARBA" id="ARBA00022679"/>
    </source>
</evidence>
<sequence>MSHDATACDGWDGSECEGTVHCPPRCPRFVDKQGARWTIRPAVREDAAALAEMYEGFGTADRAQGLPPVTRSRRADWIETMLADGSNVVAERNGEPFGHAMYTPTDAARPELAVFVYPEMQGRGVGTELCRHVIADAAAGSREGLELHVESGNRVARSVYRSVGFELADRRGDLRMTLDLDGPIATEVRWPPFAREGSAEPIPREPIPREPIPIGFDGPRVATGDD</sequence>
<proteinExistence type="predicted"/>
<dbReference type="AlphaFoldDB" id="A0A0F8D5F2"/>
<organism evidence="5 6">
    <name type="scientific">Halorubrum saccharovorum</name>
    <dbReference type="NCBI Taxonomy" id="2248"/>
    <lineage>
        <taxon>Archaea</taxon>
        <taxon>Methanobacteriati</taxon>
        <taxon>Methanobacteriota</taxon>
        <taxon>Stenosarchaea group</taxon>
        <taxon>Halobacteria</taxon>
        <taxon>Halobacteriales</taxon>
        <taxon>Haloferacaceae</taxon>
        <taxon>Halorubrum</taxon>
    </lineage>
</organism>
<evidence type="ECO:0000259" key="4">
    <source>
        <dbReference type="PROSITE" id="PS51186"/>
    </source>
</evidence>
<dbReference type="PANTHER" id="PTHR43877">
    <property type="entry name" value="AMINOALKYLPHOSPHONATE N-ACETYLTRANSFERASE-RELATED-RELATED"/>
    <property type="match status" value="1"/>
</dbReference>
<accession>A0A0F8D5F2</accession>
<feature type="domain" description="N-acetyltransferase" evidence="4">
    <location>
        <begin position="37"/>
        <end position="181"/>
    </location>
</feature>
<dbReference type="PROSITE" id="PS51186">
    <property type="entry name" value="GNAT"/>
    <property type="match status" value="1"/>
</dbReference>
<keyword evidence="6" id="KW-1185">Reference proteome</keyword>
<evidence type="ECO:0000256" key="3">
    <source>
        <dbReference type="SAM" id="MobiDB-lite"/>
    </source>
</evidence>
<dbReference type="InterPro" id="IPR000182">
    <property type="entry name" value="GNAT_dom"/>
</dbReference>
<keyword evidence="1" id="KW-0808">Transferase</keyword>
<dbReference type="Pfam" id="PF00583">
    <property type="entry name" value="Acetyltransf_1"/>
    <property type="match status" value="1"/>
</dbReference>
<dbReference type="RefSeq" id="WP_050025236.1">
    <property type="nucleotide sequence ID" value="NZ_JNFH02000039.1"/>
</dbReference>
<evidence type="ECO:0000256" key="2">
    <source>
        <dbReference type="ARBA" id="ARBA00023315"/>
    </source>
</evidence>
<evidence type="ECO:0000313" key="5">
    <source>
        <dbReference type="EMBL" id="KKF39544.1"/>
    </source>
</evidence>
<dbReference type="GO" id="GO:0016747">
    <property type="term" value="F:acyltransferase activity, transferring groups other than amino-acyl groups"/>
    <property type="evidence" value="ECO:0007669"/>
    <property type="project" value="InterPro"/>
</dbReference>
<reference evidence="5 6" key="1">
    <citation type="journal article" date="2015" name="Genome Announc.">
        <title>Draft genome sequence of a Halorubrum H3 strain isolated from the burlinskoye salt lake (Altai Krai, Russia).</title>
        <authorList>
            <person name="Rozanov A.S."/>
            <person name="Bryanskaya A.V."/>
            <person name="Malup T.K."/>
            <person name="Kotenko A.V."/>
            <person name="Peltek S.E."/>
        </authorList>
    </citation>
    <scope>NUCLEOTIDE SEQUENCE [LARGE SCALE GENOMIC DNA]</scope>
    <source>
        <strain evidence="5 6">H3</strain>
    </source>
</reference>
<feature type="region of interest" description="Disordered" evidence="3">
    <location>
        <begin position="195"/>
        <end position="226"/>
    </location>
</feature>
<dbReference type="CDD" id="cd04301">
    <property type="entry name" value="NAT_SF"/>
    <property type="match status" value="1"/>
</dbReference>
<keyword evidence="2" id="KW-0012">Acyltransferase</keyword>
<comment type="caution">
    <text evidence="5">The sequence shown here is derived from an EMBL/GenBank/DDBJ whole genome shotgun (WGS) entry which is preliminary data.</text>
</comment>